<accession>Q254Y3</accession>
<dbReference type="KEGG" id="cfe:BAE81155.1"/>
<organism evidence="2 3">
    <name type="scientific">Chlamydia felis (strain Fe/C-56)</name>
    <name type="common">Chlamydophila felis</name>
    <dbReference type="NCBI Taxonomy" id="264202"/>
    <lineage>
        <taxon>Bacteria</taxon>
        <taxon>Pseudomonadati</taxon>
        <taxon>Chlamydiota</taxon>
        <taxon>Chlamydiia</taxon>
        <taxon>Chlamydiales</taxon>
        <taxon>Chlamydiaceae</taxon>
        <taxon>Chlamydia/Chlamydophila group</taxon>
        <taxon>Chlamydia</taxon>
    </lineage>
</organism>
<evidence type="ECO:0000313" key="2">
    <source>
        <dbReference type="EMBL" id="BAE81155.1"/>
    </source>
</evidence>
<evidence type="ECO:0000256" key="1">
    <source>
        <dbReference type="SAM" id="Phobius"/>
    </source>
</evidence>
<reference evidence="2 3" key="1">
    <citation type="journal article" date="2006" name="DNA Res.">
        <title>Genome sequence of the cat pathogen, Chlamydophila felis.</title>
        <authorList>
            <person name="Azuma Y."/>
            <person name="Hirakawa H."/>
            <person name="Yamashita A."/>
            <person name="Cai Y."/>
            <person name="Rahman M.A."/>
            <person name="Suzuki H."/>
            <person name="Mitaku S."/>
            <person name="Toh H."/>
            <person name="Goto S."/>
            <person name="Murakami T."/>
            <person name="Sugi K."/>
            <person name="Hayashi H."/>
            <person name="Fukushi H."/>
            <person name="Hattori M."/>
            <person name="Kuhara S."/>
            <person name="Shirai M."/>
        </authorList>
    </citation>
    <scope>NUCLEOTIDE SEQUENCE [LARGE SCALE GENOMIC DNA]</scope>
    <source>
        <strain evidence="2 3">Fe/C-56</strain>
    </source>
</reference>
<dbReference type="Proteomes" id="UP000001260">
    <property type="component" value="Chromosome"/>
</dbReference>
<feature type="transmembrane region" description="Helical" evidence="1">
    <location>
        <begin position="61"/>
        <end position="90"/>
    </location>
</feature>
<keyword evidence="1" id="KW-0472">Membrane</keyword>
<keyword evidence="1" id="KW-0812">Transmembrane</keyword>
<evidence type="ECO:0000313" key="3">
    <source>
        <dbReference type="Proteomes" id="UP000001260"/>
    </source>
</evidence>
<keyword evidence="3" id="KW-1185">Reference proteome</keyword>
<protein>
    <submittedName>
        <fullName evidence="2">Uncharacterized protein</fullName>
    </submittedName>
</protein>
<dbReference type="EMBL" id="AP006861">
    <property type="protein sequence ID" value="BAE81155.1"/>
    <property type="molecule type" value="Genomic_DNA"/>
</dbReference>
<name>Q254Y3_CHLFF</name>
<feature type="transmembrane region" description="Helical" evidence="1">
    <location>
        <begin position="96"/>
        <end position="116"/>
    </location>
</feature>
<gene>
    <name evidence="2" type="ordered locus">CF0383</name>
</gene>
<proteinExistence type="predicted"/>
<dbReference type="AlphaFoldDB" id="Q254Y3"/>
<dbReference type="STRING" id="264202.gene:10544200"/>
<keyword evidence="1" id="KW-1133">Transmembrane helix</keyword>
<sequence>MVGVYLFPSRKMSRRNFINQCFRCFMSCRQVMADVCNGLGFGGFSRIHAVKHKLSVNIVRVIMTLGALLLGLGSLICGIGTCTAASFMAMSLSGGAAIALGLILLMLAACWGHAVFSSYSKKTLVQEEVRS</sequence>
<dbReference type="HOGENOM" id="CLU_158478_0_0_0"/>